<dbReference type="Proteomes" id="UP000450012">
    <property type="component" value="Unassembled WGS sequence"/>
</dbReference>
<dbReference type="RefSeq" id="WP_161013745.1">
    <property type="nucleotide sequence ID" value="NZ_WWCK01000003.1"/>
</dbReference>
<reference evidence="2 3" key="1">
    <citation type="submission" date="2019-12" db="EMBL/GenBank/DDBJ databases">
        <title>Novel species isolated from a subtropical stream in China.</title>
        <authorList>
            <person name="Lu H."/>
        </authorList>
    </citation>
    <scope>NUCLEOTIDE SEQUENCE [LARGE SCALE GENOMIC DNA]</scope>
    <source>
        <strain evidence="2 3">FT55W</strain>
    </source>
</reference>
<comment type="caution">
    <text evidence="2">The sequence shown here is derived from an EMBL/GenBank/DDBJ whole genome shotgun (WGS) entry which is preliminary data.</text>
</comment>
<gene>
    <name evidence="2" type="ORF">GTP45_10105</name>
</gene>
<proteinExistence type="predicted"/>
<dbReference type="InterPro" id="IPR025587">
    <property type="entry name" value="DUF4351"/>
</dbReference>
<evidence type="ECO:0000313" key="2">
    <source>
        <dbReference type="EMBL" id="MYM67183.1"/>
    </source>
</evidence>
<sequence length="336" mass="38747">MSDTAQPARYDLPWKAALAHAFRSFMEFYFPDFSASIDWKRRPRCRDKELAEFGIGAAANVMVADKLFEVCMRNGHAQQVLIHIEIQAQRDAALARRVHDYNYRIGKAHGWPVLSFVVLADTDPRWRPSRFRQQFRGVGRIFSFNTAKLLDYRADPDALAASHNPIAWVTLVHLCAQQAHRDPPTLFADKLRLTRVLFQHRWSGRRIMVLFNVINWMMVLPEPHQRRYWQVVLKFGKEHDMKLLNPLEQMFLNDGVQIGLKQGRQEGKQEGKQEGLTQGRKEGAAMLLERQLAQRFGPLPQTTRKRLARATESQIEAWSDALASAESLKQVFASSQ</sequence>
<evidence type="ECO:0000313" key="3">
    <source>
        <dbReference type="Proteomes" id="UP000450012"/>
    </source>
</evidence>
<dbReference type="PANTHER" id="PTHR35586:SF1">
    <property type="entry name" value="SLL1691 PROTEIN"/>
    <property type="match status" value="1"/>
</dbReference>
<feature type="domain" description="DUF4351" evidence="1">
    <location>
        <begin position="278"/>
        <end position="328"/>
    </location>
</feature>
<evidence type="ECO:0000259" key="1">
    <source>
        <dbReference type="Pfam" id="PF14261"/>
    </source>
</evidence>
<organism evidence="2 3">
    <name type="scientific">Duganella rivi</name>
    <dbReference type="NCBI Taxonomy" id="2666083"/>
    <lineage>
        <taxon>Bacteria</taxon>
        <taxon>Pseudomonadati</taxon>
        <taxon>Pseudomonadota</taxon>
        <taxon>Betaproteobacteria</taxon>
        <taxon>Burkholderiales</taxon>
        <taxon>Oxalobacteraceae</taxon>
        <taxon>Telluria group</taxon>
        <taxon>Duganella</taxon>
    </lineage>
</organism>
<dbReference type="AlphaFoldDB" id="A0A7X4GPD4"/>
<protein>
    <recommendedName>
        <fullName evidence="1">DUF4351 domain-containing protein</fullName>
    </recommendedName>
</protein>
<name>A0A7X4GPD4_9BURK</name>
<accession>A0A7X4GPD4</accession>
<dbReference type="PANTHER" id="PTHR35586">
    <property type="entry name" value="SLL1691 PROTEIN"/>
    <property type="match status" value="1"/>
</dbReference>
<keyword evidence="3" id="KW-1185">Reference proteome</keyword>
<dbReference type="EMBL" id="WWCK01000003">
    <property type="protein sequence ID" value="MYM67183.1"/>
    <property type="molecule type" value="Genomic_DNA"/>
</dbReference>
<dbReference type="Pfam" id="PF14261">
    <property type="entry name" value="DUF4351"/>
    <property type="match status" value="1"/>
</dbReference>